<comment type="subcellular location">
    <subcellularLocation>
        <location evidence="1">Cell membrane</location>
        <topology evidence="1">Multi-pass membrane protein</topology>
    </subcellularLocation>
</comment>
<evidence type="ECO:0000256" key="8">
    <source>
        <dbReference type="SAM" id="Phobius"/>
    </source>
</evidence>
<dbReference type="EMBL" id="JAMRYM010000068">
    <property type="protein sequence ID" value="MCM6763530.1"/>
    <property type="molecule type" value="Genomic_DNA"/>
</dbReference>
<organism evidence="9 10">
    <name type="scientific">Rathayibacter rubneri</name>
    <dbReference type="NCBI Taxonomy" id="2950106"/>
    <lineage>
        <taxon>Bacteria</taxon>
        <taxon>Bacillati</taxon>
        <taxon>Actinomycetota</taxon>
        <taxon>Actinomycetes</taxon>
        <taxon>Micrococcales</taxon>
        <taxon>Microbacteriaceae</taxon>
        <taxon>Rathayibacter</taxon>
    </lineage>
</organism>
<feature type="region of interest" description="Disordered" evidence="7">
    <location>
        <begin position="537"/>
        <end position="557"/>
    </location>
</feature>
<dbReference type="PANTHER" id="PTHR30250">
    <property type="entry name" value="PST FAMILY PREDICTED COLANIC ACID TRANSPORTER"/>
    <property type="match status" value="1"/>
</dbReference>
<evidence type="ECO:0000256" key="6">
    <source>
        <dbReference type="ARBA" id="ARBA00023136"/>
    </source>
</evidence>
<evidence type="ECO:0000256" key="1">
    <source>
        <dbReference type="ARBA" id="ARBA00004651"/>
    </source>
</evidence>
<evidence type="ECO:0000256" key="7">
    <source>
        <dbReference type="SAM" id="MobiDB-lite"/>
    </source>
</evidence>
<dbReference type="PANTHER" id="PTHR30250:SF10">
    <property type="entry name" value="LIPOPOLYSACCHARIDE BIOSYNTHESIS PROTEIN WZXC"/>
    <property type="match status" value="1"/>
</dbReference>
<comment type="caution">
    <text evidence="9">The sequence shown here is derived from an EMBL/GenBank/DDBJ whole genome shotgun (WGS) entry which is preliminary data.</text>
</comment>
<reference evidence="9" key="1">
    <citation type="submission" date="2022-06" db="EMBL/GenBank/DDBJ databases">
        <title>Whole genome shotgun sequencing (WGS) of Rathayibacter sp. ZW T2_19, isolated from stored onions (Allium cepa).</title>
        <authorList>
            <person name="Stoll D.A."/>
            <person name="Huch M."/>
        </authorList>
    </citation>
    <scope>NUCLEOTIDE SEQUENCE</scope>
    <source>
        <strain evidence="9">ZW T2_19</strain>
    </source>
</reference>
<evidence type="ECO:0000256" key="4">
    <source>
        <dbReference type="ARBA" id="ARBA00022692"/>
    </source>
</evidence>
<feature type="transmembrane region" description="Helical" evidence="8">
    <location>
        <begin position="468"/>
        <end position="489"/>
    </location>
</feature>
<feature type="transmembrane region" description="Helical" evidence="8">
    <location>
        <begin position="206"/>
        <end position="224"/>
    </location>
</feature>
<feature type="transmembrane region" description="Helical" evidence="8">
    <location>
        <begin position="438"/>
        <end position="456"/>
    </location>
</feature>
<gene>
    <name evidence="9" type="ORF">NB037_13985</name>
</gene>
<comment type="similarity">
    <text evidence="2">Belongs to the polysaccharide synthase family.</text>
</comment>
<evidence type="ECO:0000256" key="2">
    <source>
        <dbReference type="ARBA" id="ARBA00007430"/>
    </source>
</evidence>
<evidence type="ECO:0000256" key="3">
    <source>
        <dbReference type="ARBA" id="ARBA00022475"/>
    </source>
</evidence>
<sequence length="557" mass="59170">MTGSTPAGGSSARPRATDDQIEAAIDDTAHTTETLATDAIAQSPTVGDGPNLPPKKPDSLGHKASRGVMQTLGGLWGKTAIQMLSTIVLARLLAPSDFGLLAMVTAIVGVADLVRDFGLTGAIIQSKKMSDTVWRSVLWLSVALGIVGTIVIAACAPLIAALYNEDRLIVLTLAVAPTLLINSLCMPLQARVQKEMRFGLMAKIDVMSMLVGVVGSIIAAFLGWGVWSLIVLQGGALIYRFIALWVAARPKFGRPRIAREVVPLVTTGGSIFGVQLLNYAARNLDNVIIGRQLGDGVLGQYSRAYSLFLLPLQQLNGPLGRVALPVLSSLQDDGERYRRYIRGALLVVGYLTLPTFGVLAALSGPLVELLLGPQWTASATILSLLSIAGIAQGIGNVQGWIYISLGRVHRQLVYYVVTRPIVIGSFFVGIWWNGVEGLALLYGLTTLTLLIPGFYLAIRGTFITGSDILVPVLRPVLVVPFMFAAAWTVGQYTDLPAILHLIVGGLASLVPLAVAMLIPAYRRDLDQILAFVKQVRKPKPKGPKTPAPTPAAEGGAA</sequence>
<dbReference type="CDD" id="cd13127">
    <property type="entry name" value="MATE_tuaB_like"/>
    <property type="match status" value="1"/>
</dbReference>
<keyword evidence="4 8" id="KW-0812">Transmembrane</keyword>
<evidence type="ECO:0000313" key="10">
    <source>
        <dbReference type="Proteomes" id="UP001155240"/>
    </source>
</evidence>
<keyword evidence="5 8" id="KW-1133">Transmembrane helix</keyword>
<name>A0A9X2DYH2_9MICO</name>
<proteinExistence type="inferred from homology"/>
<feature type="transmembrane region" description="Helical" evidence="8">
    <location>
        <begin position="168"/>
        <end position="185"/>
    </location>
</feature>
<accession>A0A9X2DYH2</accession>
<dbReference type="RefSeq" id="WP_251946687.1">
    <property type="nucleotide sequence ID" value="NZ_JAMRYM010000068.1"/>
</dbReference>
<keyword evidence="6 8" id="KW-0472">Membrane</keyword>
<dbReference type="Proteomes" id="UP001155240">
    <property type="component" value="Unassembled WGS sequence"/>
</dbReference>
<protein>
    <submittedName>
        <fullName evidence="9">Lipopolysaccharide biosynthesis protein</fullName>
    </submittedName>
</protein>
<dbReference type="Pfam" id="PF13440">
    <property type="entry name" value="Polysacc_synt_3"/>
    <property type="match status" value="1"/>
</dbReference>
<evidence type="ECO:0000313" key="9">
    <source>
        <dbReference type="EMBL" id="MCM6763530.1"/>
    </source>
</evidence>
<dbReference type="GO" id="GO:0005886">
    <property type="term" value="C:plasma membrane"/>
    <property type="evidence" value="ECO:0007669"/>
    <property type="project" value="UniProtKB-SubCell"/>
</dbReference>
<feature type="transmembrane region" description="Helical" evidence="8">
    <location>
        <begin position="412"/>
        <end position="432"/>
    </location>
</feature>
<feature type="transmembrane region" description="Helical" evidence="8">
    <location>
        <begin position="495"/>
        <end position="518"/>
    </location>
</feature>
<feature type="region of interest" description="Disordered" evidence="7">
    <location>
        <begin position="37"/>
        <end position="63"/>
    </location>
</feature>
<feature type="transmembrane region" description="Helical" evidence="8">
    <location>
        <begin position="379"/>
        <end position="405"/>
    </location>
</feature>
<dbReference type="InterPro" id="IPR050833">
    <property type="entry name" value="Poly_Biosynth_Transport"/>
</dbReference>
<dbReference type="AlphaFoldDB" id="A0A9X2DYH2"/>
<evidence type="ECO:0000256" key="5">
    <source>
        <dbReference type="ARBA" id="ARBA00022989"/>
    </source>
</evidence>
<keyword evidence="10" id="KW-1185">Reference proteome</keyword>
<feature type="transmembrane region" description="Helical" evidence="8">
    <location>
        <begin position="344"/>
        <end position="367"/>
    </location>
</feature>
<feature type="transmembrane region" description="Helical" evidence="8">
    <location>
        <begin position="136"/>
        <end position="162"/>
    </location>
</feature>
<keyword evidence="3" id="KW-1003">Cell membrane</keyword>